<keyword evidence="1" id="KW-1133">Transmembrane helix</keyword>
<evidence type="ECO:0000313" key="2">
    <source>
        <dbReference type="EMBL" id="MBW89508.1"/>
    </source>
</evidence>
<keyword evidence="1" id="KW-0472">Membrane</keyword>
<proteinExistence type="predicted"/>
<reference evidence="2" key="1">
    <citation type="submission" date="2018-02" db="EMBL/GenBank/DDBJ databases">
        <title>Rhizophora mucronata_Transcriptome.</title>
        <authorList>
            <person name="Meera S.P."/>
            <person name="Sreeshan A."/>
            <person name="Augustine A."/>
        </authorList>
    </citation>
    <scope>NUCLEOTIDE SEQUENCE</scope>
    <source>
        <tissue evidence="2">Leaf</tissue>
    </source>
</reference>
<accession>A0A2P2J7R8</accession>
<sequence>MLIPSKLMLRLFFSRFASGMLCCFFFFEDFLLGVFGLKVSDGILLEPFTEVFCFLAFWGLVPNLLVLAGSVVSGTEQMGATGMLDCGLNCVPEGGCGVLLGAEKKLPG</sequence>
<feature type="transmembrane region" description="Helical" evidence="1">
    <location>
        <begin position="47"/>
        <end position="68"/>
    </location>
</feature>
<dbReference type="EMBL" id="GGEC01009025">
    <property type="protein sequence ID" value="MBW89508.1"/>
    <property type="molecule type" value="Transcribed_RNA"/>
</dbReference>
<keyword evidence="1" id="KW-0812">Transmembrane</keyword>
<protein>
    <submittedName>
        <fullName evidence="2">Uncharacterized protein MANES_S031700</fullName>
    </submittedName>
</protein>
<feature type="transmembrane region" description="Helical" evidence="1">
    <location>
        <begin position="7"/>
        <end position="27"/>
    </location>
</feature>
<dbReference type="AlphaFoldDB" id="A0A2P2J7R8"/>
<organism evidence="2">
    <name type="scientific">Rhizophora mucronata</name>
    <name type="common">Asiatic mangrove</name>
    <dbReference type="NCBI Taxonomy" id="61149"/>
    <lineage>
        <taxon>Eukaryota</taxon>
        <taxon>Viridiplantae</taxon>
        <taxon>Streptophyta</taxon>
        <taxon>Embryophyta</taxon>
        <taxon>Tracheophyta</taxon>
        <taxon>Spermatophyta</taxon>
        <taxon>Magnoliopsida</taxon>
        <taxon>eudicotyledons</taxon>
        <taxon>Gunneridae</taxon>
        <taxon>Pentapetalae</taxon>
        <taxon>rosids</taxon>
        <taxon>fabids</taxon>
        <taxon>Malpighiales</taxon>
        <taxon>Rhizophoraceae</taxon>
        <taxon>Rhizophora</taxon>
    </lineage>
</organism>
<name>A0A2P2J7R8_RHIMU</name>
<evidence type="ECO:0000256" key="1">
    <source>
        <dbReference type="SAM" id="Phobius"/>
    </source>
</evidence>